<dbReference type="PANTHER" id="PTHR19879">
    <property type="entry name" value="TRANSCRIPTION INITIATION FACTOR TFIID"/>
    <property type="match status" value="1"/>
</dbReference>
<evidence type="ECO:0000256" key="3">
    <source>
        <dbReference type="PROSITE-ProRule" id="PRU00221"/>
    </source>
</evidence>
<evidence type="ECO:0008006" key="9">
    <source>
        <dbReference type="Google" id="ProtNLM"/>
    </source>
</evidence>
<name>A0A4Q7EA85_9CYAN</name>
<feature type="repeat" description="WD" evidence="3">
    <location>
        <begin position="748"/>
        <end position="789"/>
    </location>
</feature>
<dbReference type="OrthoDB" id="434800at2"/>
<feature type="repeat" description="WD" evidence="3">
    <location>
        <begin position="869"/>
        <end position="910"/>
    </location>
</feature>
<organism evidence="7 8">
    <name type="scientific">Leptolyngbya iicbica LK</name>
    <dbReference type="NCBI Taxonomy" id="2294035"/>
    <lineage>
        <taxon>Bacteria</taxon>
        <taxon>Bacillati</taxon>
        <taxon>Cyanobacteriota</taxon>
        <taxon>Cyanophyceae</taxon>
        <taxon>Leptolyngbyales</taxon>
        <taxon>Leptolyngbyaceae</taxon>
        <taxon>Leptolyngbya group</taxon>
        <taxon>Leptolyngbya</taxon>
        <taxon>Leptolyngbya iicbica</taxon>
    </lineage>
</organism>
<comment type="caution">
    <text evidence="7">The sequence shown here is derived from an EMBL/GenBank/DDBJ whole genome shotgun (WGS) entry which is preliminary data.</text>
</comment>
<dbReference type="PROSITE" id="PS50082">
    <property type="entry name" value="WD_REPEATS_2"/>
    <property type="match status" value="8"/>
</dbReference>
<dbReference type="Proteomes" id="UP000292459">
    <property type="component" value="Unassembled WGS sequence"/>
</dbReference>
<keyword evidence="6" id="KW-0812">Transmembrane</keyword>
<dbReference type="SUPFAM" id="SSF82171">
    <property type="entry name" value="DPP6 N-terminal domain-like"/>
    <property type="match status" value="1"/>
</dbReference>
<keyword evidence="4" id="KW-0175">Coiled coil</keyword>
<evidence type="ECO:0000313" key="7">
    <source>
        <dbReference type="EMBL" id="RZM79562.1"/>
    </source>
</evidence>
<dbReference type="SMART" id="SM00320">
    <property type="entry name" value="WD40"/>
    <property type="match status" value="11"/>
</dbReference>
<gene>
    <name evidence="7" type="ORF">DYY88_12650</name>
</gene>
<feature type="region of interest" description="Disordered" evidence="5">
    <location>
        <begin position="1307"/>
        <end position="1327"/>
    </location>
</feature>
<keyword evidence="1 3" id="KW-0853">WD repeat</keyword>
<dbReference type="EMBL" id="QVFV01000002">
    <property type="protein sequence ID" value="RZM79562.1"/>
    <property type="molecule type" value="Genomic_DNA"/>
</dbReference>
<dbReference type="PROSITE" id="PS00678">
    <property type="entry name" value="WD_REPEATS_1"/>
    <property type="match status" value="4"/>
</dbReference>
<evidence type="ECO:0000256" key="5">
    <source>
        <dbReference type="SAM" id="MobiDB-lite"/>
    </source>
</evidence>
<dbReference type="PANTHER" id="PTHR19879:SF9">
    <property type="entry name" value="TRANSCRIPTION INITIATION FACTOR TFIID SUBUNIT 5"/>
    <property type="match status" value="1"/>
</dbReference>
<dbReference type="Pfam" id="PF00400">
    <property type="entry name" value="WD40"/>
    <property type="match status" value="7"/>
</dbReference>
<feature type="transmembrane region" description="Helical" evidence="6">
    <location>
        <begin position="481"/>
        <end position="503"/>
    </location>
</feature>
<evidence type="ECO:0000256" key="2">
    <source>
        <dbReference type="ARBA" id="ARBA00022737"/>
    </source>
</evidence>
<sequence length="1327" mass="148470">MTSPNYDYEFQAGGSLAADAPTYIQRAADEAIYQAVKAGKFAYVFNSRQMGKSSLRVQTENRLKAEGIRCAAIDLSTLGTEEVSAAQWYRSLIGELNRCLDLLPAQEVDAWLEKQVEVTPVFRLHRFIEDVLLVQIPDQRIVIFIDEIDSVLSLSFPASDFFALIRACYNRQVDNAAYRRLTFVLLGVTTPSQLIRDSSRTPFNIGQAIELTPLTLDRATRLADGLSGWVAEPQQVLAKIFYWTGGQPYLTQRLCALVQEKAMEADSLPWIGKGEAAVAVADLMQRQLIHNWETSDEQAHFKTMRDRLLRREHLANRLLGMYEQILTQGSIPKENSDPHMELRLSGLVVSSNGDLRVFNPTYAQIFDIAWVQTTLESLRPYAESFQAWMTSGCTDESRLLRGQTLTEAEAWAKGKGLSDLDDRYLRESQAAENRDVKSALERSEALKQEIEARQQALEQFNQEAEAQIQKQNRRIRNRSRIAVATLIASLVGGAFALSAIVLFNNARDDLDVVREVAQLERAGLAAQEKFSLRETAALWDAFRAAHRAVQIYKESNGNHLASSPILALQMSLEQKKEILLPSFKGAVEQPTTLTEFTPEGNRVLTIMNEHGDIGLWDLEGNLITQFKGHEDLINRANISPNGEYIVTASKDDAIRILSIDGSLIKTMNSISPITNISFSPNGKNFGILEQNGILNIWDSKGSRVSTLGNETDPIEELIFGSNGKIVLLRRAQSNAYILDFLEDKIVNLETNKKTISSIKFSHDRTHILASTDDGWIFIWDLEGNQRLSKQVHGEISEIIPNTDDNNFIIILDGFAELWNFEGTKVADFYPEKWAFDNANFNPEGDTILLREANGFMSLWDLDGNQTALMEGHEGVITKAAFNNRGDLIATGNNGNKVILWDLQGNQITVMDGHQFAVKDLKFNSKSTYLSTTSSEGVVRLWDLREISESTEGHQGPITPTVFSPNENFIVSTGIGDKQIFSWEIQNGRLKPVKRPSPKLPENDILHINEVFFHDDEYSILTVEIAGENRMWLWSSDAELMSMMTNPNDGPLLGRFNTDCNCIYSVSSDGTVPIWDLRGNQISLISGQSQRFPEVAFSSDGDFAITTSENGIARIWNLKLGKATEIEAHDDEVYKATFSPNGNLFATTGGDSKIKIWELNGNKVLETEIQNQAPHIKFSPNRNQVLIGSADGSVQLWNLDNNVVSHFEINLNGISEIQYSPDGNHFAITDRDGVVGIWLLNGQQIAEYSVHGSFNKDWTLIANLQRNPLSNNHFLDLATVYTTSNLDELITDACDRLTPYLMNNPDRSDEDRALCGLPPLEQTTTTSD</sequence>
<feature type="repeat" description="WD" evidence="3">
    <location>
        <begin position="950"/>
        <end position="992"/>
    </location>
</feature>
<dbReference type="Gene3D" id="2.130.10.10">
    <property type="entry name" value="YVTN repeat-like/Quinoprotein amine dehydrogenase"/>
    <property type="match status" value="3"/>
</dbReference>
<keyword evidence="8" id="KW-1185">Reference proteome</keyword>
<feature type="repeat" description="WD" evidence="3">
    <location>
        <begin position="1084"/>
        <end position="1125"/>
    </location>
</feature>
<dbReference type="InterPro" id="IPR027417">
    <property type="entry name" value="P-loop_NTPase"/>
</dbReference>
<keyword evidence="6" id="KW-1133">Transmembrane helix</keyword>
<keyword evidence="2" id="KW-0677">Repeat</keyword>
<keyword evidence="6" id="KW-0472">Membrane</keyword>
<dbReference type="PROSITE" id="PS50294">
    <property type="entry name" value="WD_REPEATS_REGION"/>
    <property type="match status" value="5"/>
</dbReference>
<dbReference type="Pfam" id="PF14516">
    <property type="entry name" value="AAA_35"/>
    <property type="match status" value="1"/>
</dbReference>
<dbReference type="Gene3D" id="3.40.50.300">
    <property type="entry name" value="P-loop containing nucleotide triphosphate hydrolases"/>
    <property type="match status" value="1"/>
</dbReference>
<accession>A0A4Q7EA85</accession>
<dbReference type="InterPro" id="IPR019775">
    <property type="entry name" value="WD40_repeat_CS"/>
</dbReference>
<evidence type="ECO:0000256" key="6">
    <source>
        <dbReference type="SAM" id="Phobius"/>
    </source>
</evidence>
<feature type="repeat" description="WD" evidence="3">
    <location>
        <begin position="626"/>
        <end position="660"/>
    </location>
</feature>
<dbReference type="InterPro" id="IPR015943">
    <property type="entry name" value="WD40/YVTN_repeat-like_dom_sf"/>
</dbReference>
<reference evidence="7 8" key="1">
    <citation type="submission" date="2018-11" db="EMBL/GenBank/DDBJ databases">
        <title>Whole genome sequencing of an environmental sample.</title>
        <authorList>
            <person name="Sarangi A.N."/>
            <person name="Singh D."/>
            <person name="Tripathy S."/>
        </authorList>
    </citation>
    <scope>NUCLEOTIDE SEQUENCE [LARGE SCALE GENOMIC DNA]</scope>
    <source>
        <strain evidence="7 8">Lakshadweep</strain>
    </source>
</reference>
<dbReference type="SUPFAM" id="SSF52540">
    <property type="entry name" value="P-loop containing nucleoside triphosphate hydrolases"/>
    <property type="match status" value="1"/>
</dbReference>
<dbReference type="SUPFAM" id="SSF50952">
    <property type="entry name" value="Soluble quinoprotein glucose dehydrogenase"/>
    <property type="match status" value="1"/>
</dbReference>
<dbReference type="CDD" id="cd00200">
    <property type="entry name" value="WD40"/>
    <property type="match status" value="1"/>
</dbReference>
<dbReference type="SUPFAM" id="SSF50998">
    <property type="entry name" value="Quinoprotein alcohol dehydrogenase-like"/>
    <property type="match status" value="1"/>
</dbReference>
<dbReference type="InterPro" id="IPR001680">
    <property type="entry name" value="WD40_rpt"/>
</dbReference>
<evidence type="ECO:0000313" key="8">
    <source>
        <dbReference type="Proteomes" id="UP000292459"/>
    </source>
</evidence>
<protein>
    <recommendedName>
        <fullName evidence="9">Anaphase-promoting complex subunit 4 WD40 domain-containing protein</fullName>
    </recommendedName>
</protein>
<dbReference type="InterPro" id="IPR011041">
    <property type="entry name" value="Quinoprot_gluc/sorb_DH_b-prop"/>
</dbReference>
<feature type="repeat" description="WD" evidence="3">
    <location>
        <begin position="1125"/>
        <end position="1166"/>
    </location>
</feature>
<feature type="repeat" description="WD" evidence="3">
    <location>
        <begin position="1175"/>
        <end position="1206"/>
    </location>
</feature>
<evidence type="ECO:0000256" key="1">
    <source>
        <dbReference type="ARBA" id="ARBA00022574"/>
    </source>
</evidence>
<feature type="repeat" description="WD" evidence="3">
    <location>
        <begin position="910"/>
        <end position="951"/>
    </location>
</feature>
<evidence type="ECO:0000256" key="4">
    <source>
        <dbReference type="SAM" id="Coils"/>
    </source>
</evidence>
<proteinExistence type="predicted"/>
<dbReference type="InterPro" id="IPR011047">
    <property type="entry name" value="Quinoprotein_ADH-like_sf"/>
</dbReference>
<dbReference type="RefSeq" id="WP_039727573.1">
    <property type="nucleotide sequence ID" value="NZ_QVFV01000002.1"/>
</dbReference>
<feature type="coiled-coil region" evidence="4">
    <location>
        <begin position="433"/>
        <end position="481"/>
    </location>
</feature>